<dbReference type="KEGG" id="ebm:SG0102_23700"/>
<evidence type="ECO:0000313" key="1">
    <source>
        <dbReference type="EMBL" id="BBH27436.1"/>
    </source>
</evidence>
<gene>
    <name evidence="1" type="ORF">SG0102_23700</name>
</gene>
<organism evidence="1 2">
    <name type="scientific">Intestinibaculum porci</name>
    <dbReference type="NCBI Taxonomy" id="2487118"/>
    <lineage>
        <taxon>Bacteria</taxon>
        <taxon>Bacillati</taxon>
        <taxon>Bacillota</taxon>
        <taxon>Erysipelotrichia</taxon>
        <taxon>Erysipelotrichales</taxon>
        <taxon>Erysipelotrichaceae</taxon>
        <taxon>Intestinibaculum</taxon>
    </lineage>
</organism>
<dbReference type="Proteomes" id="UP000268059">
    <property type="component" value="Chromosome"/>
</dbReference>
<proteinExistence type="predicted"/>
<sequence length="193" mass="22341">MLKEFIDFVDSVLPNVPQNTKDAAKYAIDQFEKDGECIRYLTLSPLRELSQGDVISNIPFYYINRDGYSNTFVADAMVISTSCHIDQRNKLVLAAVLPINGFIGNVEELKNNRIYNYMYIPTIGMEDKYICFDYMTSINKDLILENIKNGKIHRNASLNQIGYYLLIIKLTVNFMRKEDSGTLEERNNDFNYK</sequence>
<dbReference type="InParanoid" id="A0A3G9JA38"/>
<protein>
    <submittedName>
        <fullName evidence="1">Uncharacterized protein</fullName>
    </submittedName>
</protein>
<evidence type="ECO:0000313" key="2">
    <source>
        <dbReference type="Proteomes" id="UP000268059"/>
    </source>
</evidence>
<reference evidence="1 2" key="1">
    <citation type="submission" date="2018-11" db="EMBL/GenBank/DDBJ databases">
        <title>Novel Erysipelotrichaceae bacterium isolated from small intestine of a swine.</title>
        <authorList>
            <person name="Kim J.S."/>
            <person name="Choe H."/>
            <person name="Lee Y.R."/>
            <person name="Kim K.M."/>
            <person name="Park D.S."/>
        </authorList>
    </citation>
    <scope>NUCLEOTIDE SEQUENCE [LARGE SCALE GENOMIC DNA]</scope>
    <source>
        <strain evidence="1 2">SG0102</strain>
    </source>
</reference>
<dbReference type="AlphaFoldDB" id="A0A3G9JA38"/>
<accession>A0A3G9JA38</accession>
<dbReference type="RefSeq" id="WP_125120160.1">
    <property type="nucleotide sequence ID" value="NZ_AP019309.1"/>
</dbReference>
<dbReference type="EMBL" id="AP019309">
    <property type="protein sequence ID" value="BBH27436.1"/>
    <property type="molecule type" value="Genomic_DNA"/>
</dbReference>
<name>A0A3G9JA38_9FIRM</name>
<dbReference type="OrthoDB" id="2966644at2"/>
<keyword evidence="2" id="KW-1185">Reference proteome</keyword>